<keyword evidence="1" id="KW-0732">Signal</keyword>
<dbReference type="InterPro" id="IPR016186">
    <property type="entry name" value="C-type_lectin-like/link_sf"/>
</dbReference>
<proteinExistence type="predicted"/>
<dbReference type="SUPFAM" id="SSF56436">
    <property type="entry name" value="C-type lectin-like"/>
    <property type="match status" value="1"/>
</dbReference>
<protein>
    <recommendedName>
        <fullName evidence="2">C-type lectin domain-containing protein</fullName>
    </recommendedName>
</protein>
<feature type="chain" id="PRO_5040219590" description="C-type lectin domain-containing protein" evidence="1">
    <location>
        <begin position="22"/>
        <end position="197"/>
    </location>
</feature>
<feature type="domain" description="C-type lectin" evidence="2">
    <location>
        <begin position="47"/>
        <end position="170"/>
    </location>
</feature>
<accession>A0A9N9T8N6</accession>
<keyword evidence="4" id="KW-1185">Reference proteome</keyword>
<dbReference type="Proteomes" id="UP001153709">
    <property type="component" value="Chromosome 9"/>
</dbReference>
<evidence type="ECO:0000313" key="4">
    <source>
        <dbReference type="Proteomes" id="UP001153709"/>
    </source>
</evidence>
<organism evidence="3 4">
    <name type="scientific">Diabrotica balteata</name>
    <name type="common">Banded cucumber beetle</name>
    <dbReference type="NCBI Taxonomy" id="107213"/>
    <lineage>
        <taxon>Eukaryota</taxon>
        <taxon>Metazoa</taxon>
        <taxon>Ecdysozoa</taxon>
        <taxon>Arthropoda</taxon>
        <taxon>Hexapoda</taxon>
        <taxon>Insecta</taxon>
        <taxon>Pterygota</taxon>
        <taxon>Neoptera</taxon>
        <taxon>Endopterygota</taxon>
        <taxon>Coleoptera</taxon>
        <taxon>Polyphaga</taxon>
        <taxon>Cucujiformia</taxon>
        <taxon>Chrysomeloidea</taxon>
        <taxon>Chrysomelidae</taxon>
        <taxon>Galerucinae</taxon>
        <taxon>Diabroticina</taxon>
        <taxon>Diabroticites</taxon>
        <taxon>Diabrotica</taxon>
    </lineage>
</organism>
<dbReference type="InterPro" id="IPR050111">
    <property type="entry name" value="C-type_lectin/snaclec_domain"/>
</dbReference>
<dbReference type="PANTHER" id="PTHR22803">
    <property type="entry name" value="MANNOSE, PHOSPHOLIPASE, LECTIN RECEPTOR RELATED"/>
    <property type="match status" value="1"/>
</dbReference>
<dbReference type="Pfam" id="PF00059">
    <property type="entry name" value="Lectin_C"/>
    <property type="match status" value="1"/>
</dbReference>
<evidence type="ECO:0000256" key="1">
    <source>
        <dbReference type="SAM" id="SignalP"/>
    </source>
</evidence>
<dbReference type="InterPro" id="IPR001304">
    <property type="entry name" value="C-type_lectin-like"/>
</dbReference>
<dbReference type="PROSITE" id="PS50041">
    <property type="entry name" value="C_TYPE_LECTIN_2"/>
    <property type="match status" value="1"/>
</dbReference>
<dbReference type="AlphaFoldDB" id="A0A9N9T8N6"/>
<dbReference type="CDD" id="cd00037">
    <property type="entry name" value="CLECT"/>
    <property type="match status" value="1"/>
</dbReference>
<gene>
    <name evidence="3" type="ORF">DIABBA_LOCUS13603</name>
</gene>
<feature type="signal peptide" evidence="1">
    <location>
        <begin position="1"/>
        <end position="21"/>
    </location>
</feature>
<evidence type="ECO:0000259" key="2">
    <source>
        <dbReference type="PROSITE" id="PS50041"/>
    </source>
</evidence>
<dbReference type="EMBL" id="OU898284">
    <property type="protein sequence ID" value="CAG9841000.1"/>
    <property type="molecule type" value="Genomic_DNA"/>
</dbReference>
<dbReference type="Gene3D" id="3.10.100.10">
    <property type="entry name" value="Mannose-Binding Protein A, subunit A"/>
    <property type="match status" value="1"/>
</dbReference>
<sequence>MGKQIMIVLLTIVFKLKMNSASSGVYVITKDTGIEQALVPALKLEQRENTLYYFGYTMEGTWFQAMEFCKSLNMDLVSIETEEENDFLLDQMIDFFGDAPEYRFWTSGTTLAYNKWVWMGTGRPILYGNWQTGEPDNSGNNQACLEISYYKKTLQWNDIDQNKKLQAICEAKITKSMAEMVAKLCNSNSTESVKNRK</sequence>
<dbReference type="SMART" id="SM00034">
    <property type="entry name" value="CLECT"/>
    <property type="match status" value="1"/>
</dbReference>
<reference evidence="3" key="1">
    <citation type="submission" date="2022-01" db="EMBL/GenBank/DDBJ databases">
        <authorList>
            <person name="King R."/>
        </authorList>
    </citation>
    <scope>NUCLEOTIDE SEQUENCE</scope>
</reference>
<dbReference type="OrthoDB" id="6755816at2759"/>
<dbReference type="InterPro" id="IPR016187">
    <property type="entry name" value="CTDL_fold"/>
</dbReference>
<evidence type="ECO:0000313" key="3">
    <source>
        <dbReference type="EMBL" id="CAG9841000.1"/>
    </source>
</evidence>
<name>A0A9N9T8N6_DIABA</name>